<dbReference type="EMBL" id="JASGBQ010000005">
    <property type="protein sequence ID" value="MDI9241892.1"/>
    <property type="molecule type" value="Genomic_DNA"/>
</dbReference>
<sequence>MKKRYLIAFLSCLALAVIIGIQFIQKDDLQRLSKPDKIELDITITNHHYEFLPGDKNYEELYNLIKKDWDNTRKLDNGELVCLQLDYLDEERDNTGTAIHLYYEKAKNPGRNSIIEHGHYYSFFPYTLEFAAITENKDYYKAAILPHFIPSGELQGYITSLKWD</sequence>
<dbReference type="RefSeq" id="WP_283230394.1">
    <property type="nucleotide sequence ID" value="NZ_JASGBQ010000005.1"/>
</dbReference>
<organism evidence="1 2">
    <name type="scientific">Fusibacillus kribbianus</name>
    <dbReference type="NCBI Taxonomy" id="3044208"/>
    <lineage>
        <taxon>Bacteria</taxon>
        <taxon>Bacillati</taxon>
        <taxon>Bacillota</taxon>
        <taxon>Clostridia</taxon>
        <taxon>Lachnospirales</taxon>
        <taxon>Lachnospiraceae</taxon>
        <taxon>Fusibacillus</taxon>
    </lineage>
</organism>
<gene>
    <name evidence="1" type="ORF">QJ036_05285</name>
</gene>
<reference evidence="1 2" key="1">
    <citation type="submission" date="2023-05" db="EMBL/GenBank/DDBJ databases">
        <title>[ruminococcus] sp. nov., isolated from a pig farm feces dump.</title>
        <authorList>
            <person name="Chang Y.-H."/>
        </authorList>
    </citation>
    <scope>NUCLEOTIDE SEQUENCE [LARGE SCALE GENOMIC DNA]</scope>
    <source>
        <strain evidence="1 2">YH-rum2234</strain>
    </source>
</reference>
<comment type="caution">
    <text evidence="1">The sequence shown here is derived from an EMBL/GenBank/DDBJ whole genome shotgun (WGS) entry which is preliminary data.</text>
</comment>
<evidence type="ECO:0000313" key="1">
    <source>
        <dbReference type="EMBL" id="MDI9241892.1"/>
    </source>
</evidence>
<evidence type="ECO:0000313" key="2">
    <source>
        <dbReference type="Proteomes" id="UP001300383"/>
    </source>
</evidence>
<keyword evidence="2" id="KW-1185">Reference proteome</keyword>
<accession>A0AAP4B9U6</accession>
<dbReference type="AlphaFoldDB" id="A0AAP4B9U6"/>
<proteinExistence type="predicted"/>
<protein>
    <submittedName>
        <fullName evidence="1">Uncharacterized protein</fullName>
    </submittedName>
</protein>
<name>A0AAP4B9U6_9FIRM</name>
<dbReference type="Proteomes" id="UP001300383">
    <property type="component" value="Unassembled WGS sequence"/>
</dbReference>